<organism evidence="1 2">
    <name type="scientific">Gossypium tomentosum</name>
    <name type="common">Hawaiian cotton</name>
    <name type="synonym">Gossypium sandvicense</name>
    <dbReference type="NCBI Taxonomy" id="34277"/>
    <lineage>
        <taxon>Eukaryota</taxon>
        <taxon>Viridiplantae</taxon>
        <taxon>Streptophyta</taxon>
        <taxon>Embryophyta</taxon>
        <taxon>Tracheophyta</taxon>
        <taxon>Spermatophyta</taxon>
        <taxon>Magnoliopsida</taxon>
        <taxon>eudicotyledons</taxon>
        <taxon>Gunneridae</taxon>
        <taxon>Pentapetalae</taxon>
        <taxon>rosids</taxon>
        <taxon>malvids</taxon>
        <taxon>Malvales</taxon>
        <taxon>Malvaceae</taxon>
        <taxon>Malvoideae</taxon>
        <taxon>Gossypium</taxon>
    </lineage>
</organism>
<dbReference type="AlphaFoldDB" id="A0A5D2QS90"/>
<keyword evidence="2" id="KW-1185">Reference proteome</keyword>
<accession>A0A5D2QS90</accession>
<dbReference type="Proteomes" id="UP000322667">
    <property type="component" value="Chromosome A05"/>
</dbReference>
<reference evidence="1 2" key="1">
    <citation type="submission" date="2019-07" db="EMBL/GenBank/DDBJ databases">
        <title>WGS assembly of Gossypium tomentosum.</title>
        <authorList>
            <person name="Chen Z.J."/>
            <person name="Sreedasyam A."/>
            <person name="Ando A."/>
            <person name="Song Q."/>
            <person name="De L."/>
            <person name="Hulse-Kemp A."/>
            <person name="Ding M."/>
            <person name="Ye W."/>
            <person name="Kirkbride R."/>
            <person name="Jenkins J."/>
            <person name="Plott C."/>
            <person name="Lovell J."/>
            <person name="Lin Y.-M."/>
            <person name="Vaughn R."/>
            <person name="Liu B."/>
            <person name="Li W."/>
            <person name="Simpson S."/>
            <person name="Scheffler B."/>
            <person name="Saski C."/>
            <person name="Grover C."/>
            <person name="Hu G."/>
            <person name="Conover J."/>
            <person name="Carlson J."/>
            <person name="Shu S."/>
            <person name="Boston L."/>
            <person name="Williams M."/>
            <person name="Peterson D."/>
            <person name="Mcgee K."/>
            <person name="Jones D."/>
            <person name="Wendel J."/>
            <person name="Stelly D."/>
            <person name="Grimwood J."/>
            <person name="Schmutz J."/>
        </authorList>
    </citation>
    <scope>NUCLEOTIDE SEQUENCE [LARGE SCALE GENOMIC DNA]</scope>
    <source>
        <strain evidence="1">7179.01</strain>
    </source>
</reference>
<name>A0A5D2QS90_GOSTO</name>
<sequence>MEKGLHCPRIYFFAVCFKTKSSPCLLSPDSLPIALLHQHCDELSLHSPSIPSCFSSMPPSRYYGLSYSLFSR</sequence>
<evidence type="ECO:0000313" key="1">
    <source>
        <dbReference type="EMBL" id="TYI31012.1"/>
    </source>
</evidence>
<dbReference type="EMBL" id="CM017614">
    <property type="protein sequence ID" value="TYI31012.1"/>
    <property type="molecule type" value="Genomic_DNA"/>
</dbReference>
<gene>
    <name evidence="1" type="ORF">ES332_A05G424600v1</name>
</gene>
<proteinExistence type="predicted"/>
<protein>
    <submittedName>
        <fullName evidence="1">Uncharacterized protein</fullName>
    </submittedName>
</protein>
<evidence type="ECO:0000313" key="2">
    <source>
        <dbReference type="Proteomes" id="UP000322667"/>
    </source>
</evidence>